<evidence type="ECO:0000313" key="4">
    <source>
        <dbReference type="Proteomes" id="UP000299102"/>
    </source>
</evidence>
<proteinExistence type="predicted"/>
<feature type="compositionally biased region" description="Basic and acidic residues" evidence="1">
    <location>
        <begin position="8"/>
        <end position="22"/>
    </location>
</feature>
<dbReference type="OrthoDB" id="425681at2759"/>
<dbReference type="InterPro" id="IPR043502">
    <property type="entry name" value="DNA/RNA_pol_sf"/>
</dbReference>
<dbReference type="SUPFAM" id="SSF56672">
    <property type="entry name" value="DNA/RNA polymerases"/>
    <property type="match status" value="1"/>
</dbReference>
<feature type="region of interest" description="Disordered" evidence="1">
    <location>
        <begin position="1"/>
        <end position="39"/>
    </location>
</feature>
<reference evidence="3 4" key="1">
    <citation type="journal article" date="2019" name="Commun. Biol.">
        <title>The bagworm genome reveals a unique fibroin gene that provides high tensile strength.</title>
        <authorList>
            <person name="Kono N."/>
            <person name="Nakamura H."/>
            <person name="Ohtoshi R."/>
            <person name="Tomita M."/>
            <person name="Numata K."/>
            <person name="Arakawa K."/>
        </authorList>
    </citation>
    <scope>NUCLEOTIDE SEQUENCE [LARGE SCALE GENOMIC DNA]</scope>
</reference>
<organism evidence="3 4">
    <name type="scientific">Eumeta variegata</name>
    <name type="common">Bagworm moth</name>
    <name type="synonym">Eumeta japonica</name>
    <dbReference type="NCBI Taxonomy" id="151549"/>
    <lineage>
        <taxon>Eukaryota</taxon>
        <taxon>Metazoa</taxon>
        <taxon>Ecdysozoa</taxon>
        <taxon>Arthropoda</taxon>
        <taxon>Hexapoda</taxon>
        <taxon>Insecta</taxon>
        <taxon>Pterygota</taxon>
        <taxon>Neoptera</taxon>
        <taxon>Endopterygota</taxon>
        <taxon>Lepidoptera</taxon>
        <taxon>Glossata</taxon>
        <taxon>Ditrysia</taxon>
        <taxon>Tineoidea</taxon>
        <taxon>Psychidae</taxon>
        <taxon>Oiketicinae</taxon>
        <taxon>Eumeta</taxon>
    </lineage>
</organism>
<evidence type="ECO:0000313" key="3">
    <source>
        <dbReference type="EMBL" id="GBP65843.1"/>
    </source>
</evidence>
<evidence type="ECO:0000256" key="1">
    <source>
        <dbReference type="SAM" id="MobiDB-lite"/>
    </source>
</evidence>
<dbReference type="EMBL" id="BGZK01000941">
    <property type="protein sequence ID" value="GBP65843.1"/>
    <property type="molecule type" value="Genomic_DNA"/>
</dbReference>
<comment type="caution">
    <text evidence="3">The sequence shown here is derived from an EMBL/GenBank/DDBJ whole genome shotgun (WGS) entry which is preliminary data.</text>
</comment>
<name>A0A4C1XS15_EUMVA</name>
<dbReference type="InterPro" id="IPR000477">
    <property type="entry name" value="RT_dom"/>
</dbReference>
<protein>
    <recommendedName>
        <fullName evidence="2">Reverse transcriptase domain-containing protein</fullName>
    </recommendedName>
</protein>
<keyword evidence="4" id="KW-1185">Reference proteome</keyword>
<dbReference type="AlphaFoldDB" id="A0A4C1XS15"/>
<gene>
    <name evidence="3" type="ORF">EVAR_85111_1</name>
</gene>
<dbReference type="Pfam" id="PF00078">
    <property type="entry name" value="RVT_1"/>
    <property type="match status" value="1"/>
</dbReference>
<sequence>MESAMGSRIEDGSGSGEEKESPKSSVGSRLKSKPRPRLKSGTVPFRNILTLYAGPVRFELCYQPCHQNRGDVIIKQIFLIFIAVDVGARAPAAGGARVAAQSRSADSRTADHAANAHTYNIIVPALASVRGSVLVTATHCNRLFDSSRSCYRCRLHTTEALVSTSFVKIINDRRCYRLPTHRCRRSLPAIAHREGHKVPHVSCSVPMYHDKLVPYLMNRAFGRLKALRLSATYLGVGARANRSANWTSRFHVHDIANQLRPGRRQLKVCSSLVHWQSAAMQCQLTPRLDLIRKHTHTHGEREVYILLIVACTEIQTGYVKLKKLVSALSRLVTHRRNVYRCRRSSTDPRQKVHPGDSRELNSQPVVVQVGANSSSASAFEFYSRYGCERRRGHAGPYTGFVNDYRKILICSTDYRVYAHYLLNLLDEEIEAMGNYQAAFMRYRSTDDHIFVVRRILDEKWKAGKSAYVLQLDIEKAFDSVDFCALYDILRTRVNTTLANRIMSCLKEHTSILWFGQNPKVSPKEKGSNKDVHSHLGFLPLCCTTF</sequence>
<accession>A0A4C1XS15</accession>
<dbReference type="Proteomes" id="UP000299102">
    <property type="component" value="Unassembled WGS sequence"/>
</dbReference>
<feature type="domain" description="Reverse transcriptase" evidence="2">
    <location>
        <begin position="402"/>
        <end position="491"/>
    </location>
</feature>
<evidence type="ECO:0000259" key="2">
    <source>
        <dbReference type="Pfam" id="PF00078"/>
    </source>
</evidence>
<dbReference type="GO" id="GO:0071897">
    <property type="term" value="P:DNA biosynthetic process"/>
    <property type="evidence" value="ECO:0007669"/>
    <property type="project" value="UniProtKB-ARBA"/>
</dbReference>